<sequence length="320" mass="37185">MKGKVSVIMPVFNNEKFVAKAIESILNQTHQNFELLIADDGSNDESKKIIDSFNDPRIRTFHNEKNMGALFTWNKLFEICDGEFITFQDADDVSDISRLEKQVSKFYEITDLGICGTYATYVNENDMYLRTKTLPVTHKEIYRSLEKNHQFCGASIMITKKVLQDVGGYPEYFHRIGGEDYYWSAMIAEKYLSCNIPEPLYIVTATDDSISRNIKNVKQLIVFDMVRKLIADVRNGKANWIKEDIKPIINQYENELMKPYLNDKSLVYRKQAFIEAKNKNYFKAIKFAFDAVLKTPLQLLNHKILVYNLITLLKNKYGLK</sequence>
<evidence type="ECO:0000313" key="3">
    <source>
        <dbReference type="Proteomes" id="UP001203342"/>
    </source>
</evidence>
<dbReference type="EMBL" id="JAMLJN010000003">
    <property type="protein sequence ID" value="MCL9769694.1"/>
    <property type="molecule type" value="Genomic_DNA"/>
</dbReference>
<dbReference type="RefSeq" id="WP_250580755.1">
    <property type="nucleotide sequence ID" value="NZ_JAMLJN010000003.1"/>
</dbReference>
<dbReference type="Pfam" id="PF00535">
    <property type="entry name" value="Glycos_transf_2"/>
    <property type="match status" value="1"/>
</dbReference>
<accession>A0ABT0TFE2</accession>
<comment type="caution">
    <text evidence="2">The sequence shown here is derived from an EMBL/GenBank/DDBJ whole genome shotgun (WGS) entry which is preliminary data.</text>
</comment>
<protein>
    <submittedName>
        <fullName evidence="2">Glycosyltransferase</fullName>
    </submittedName>
</protein>
<reference evidence="2 3" key="1">
    <citation type="submission" date="2022-05" db="EMBL/GenBank/DDBJ databases">
        <title>Flavobacterium sp., isolated from activated sludge.</title>
        <authorList>
            <person name="Ran Q."/>
        </authorList>
    </citation>
    <scope>NUCLEOTIDE SEQUENCE [LARGE SCALE GENOMIC DNA]</scope>
    <source>
        <strain evidence="2 3">HXWNR69</strain>
    </source>
</reference>
<dbReference type="InterPro" id="IPR029044">
    <property type="entry name" value="Nucleotide-diphossugar_trans"/>
</dbReference>
<dbReference type="InterPro" id="IPR050834">
    <property type="entry name" value="Glycosyltransf_2"/>
</dbReference>
<dbReference type="SUPFAM" id="SSF53448">
    <property type="entry name" value="Nucleotide-diphospho-sugar transferases"/>
    <property type="match status" value="1"/>
</dbReference>
<dbReference type="Proteomes" id="UP001203342">
    <property type="component" value="Unassembled WGS sequence"/>
</dbReference>
<dbReference type="Gene3D" id="3.90.550.10">
    <property type="entry name" value="Spore Coat Polysaccharide Biosynthesis Protein SpsA, Chain A"/>
    <property type="match status" value="1"/>
</dbReference>
<name>A0ABT0TFE2_9FLAO</name>
<organism evidence="2 3">
    <name type="scientific">Flavobacterium fragile</name>
    <dbReference type="NCBI Taxonomy" id="2949085"/>
    <lineage>
        <taxon>Bacteria</taxon>
        <taxon>Pseudomonadati</taxon>
        <taxon>Bacteroidota</taxon>
        <taxon>Flavobacteriia</taxon>
        <taxon>Flavobacteriales</taxon>
        <taxon>Flavobacteriaceae</taxon>
        <taxon>Flavobacterium</taxon>
    </lineage>
</organism>
<proteinExistence type="predicted"/>
<gene>
    <name evidence="2" type="ORF">NAT47_04620</name>
</gene>
<evidence type="ECO:0000313" key="2">
    <source>
        <dbReference type="EMBL" id="MCL9769694.1"/>
    </source>
</evidence>
<feature type="domain" description="Glycosyltransferase 2-like" evidence="1">
    <location>
        <begin position="6"/>
        <end position="163"/>
    </location>
</feature>
<keyword evidence="3" id="KW-1185">Reference proteome</keyword>
<dbReference type="PANTHER" id="PTHR43685:SF2">
    <property type="entry name" value="GLYCOSYLTRANSFERASE 2-LIKE DOMAIN-CONTAINING PROTEIN"/>
    <property type="match status" value="1"/>
</dbReference>
<evidence type="ECO:0000259" key="1">
    <source>
        <dbReference type="Pfam" id="PF00535"/>
    </source>
</evidence>
<dbReference type="InterPro" id="IPR001173">
    <property type="entry name" value="Glyco_trans_2-like"/>
</dbReference>
<dbReference type="CDD" id="cd00761">
    <property type="entry name" value="Glyco_tranf_GTA_type"/>
    <property type="match status" value="1"/>
</dbReference>
<dbReference type="PANTHER" id="PTHR43685">
    <property type="entry name" value="GLYCOSYLTRANSFERASE"/>
    <property type="match status" value="1"/>
</dbReference>